<gene>
    <name evidence="2" type="ORF">DY78_GL002791</name>
</gene>
<organism evidence="2 3">
    <name type="scientific">Lactiplantibacillus fabifermentans DSM 21115</name>
    <dbReference type="NCBI Taxonomy" id="1413187"/>
    <lineage>
        <taxon>Bacteria</taxon>
        <taxon>Bacillati</taxon>
        <taxon>Bacillota</taxon>
        <taxon>Bacilli</taxon>
        <taxon>Lactobacillales</taxon>
        <taxon>Lactobacillaceae</taxon>
        <taxon>Lactiplantibacillus</taxon>
    </lineage>
</organism>
<keyword evidence="1" id="KW-0472">Membrane</keyword>
<keyword evidence="1" id="KW-1133">Transmembrane helix</keyword>
<sequence>MGLLILADFMVNGVARMQIHDVATAAGIFLVVLLIGRYRNKKFSPPVVAALYVTTVSLTGKLVLLIPFCQGFSWWQRIIMYAALAGILAELFVHIGLPLLEDW</sequence>
<proteinExistence type="predicted"/>
<dbReference type="EMBL" id="AYGX02000062">
    <property type="protein sequence ID" value="KRO27939.1"/>
    <property type="molecule type" value="Genomic_DNA"/>
</dbReference>
<evidence type="ECO:0000313" key="3">
    <source>
        <dbReference type="Proteomes" id="UP000050920"/>
    </source>
</evidence>
<comment type="caution">
    <text evidence="2">The sequence shown here is derived from an EMBL/GenBank/DDBJ whole genome shotgun (WGS) entry which is preliminary data.</text>
</comment>
<name>A0A0R2NW20_9LACO</name>
<keyword evidence="3" id="KW-1185">Reference proteome</keyword>
<dbReference type="Proteomes" id="UP000050920">
    <property type="component" value="Unassembled WGS sequence"/>
</dbReference>
<evidence type="ECO:0000256" key="1">
    <source>
        <dbReference type="SAM" id="Phobius"/>
    </source>
</evidence>
<keyword evidence="1" id="KW-0812">Transmembrane</keyword>
<protein>
    <submittedName>
        <fullName evidence="2">Uncharacterized protein</fullName>
    </submittedName>
</protein>
<dbReference type="AlphaFoldDB" id="A0A0R2NW20"/>
<feature type="transmembrane region" description="Helical" evidence="1">
    <location>
        <begin position="78"/>
        <end position="100"/>
    </location>
</feature>
<feature type="transmembrane region" description="Helical" evidence="1">
    <location>
        <begin position="47"/>
        <end position="66"/>
    </location>
</feature>
<evidence type="ECO:0000313" key="2">
    <source>
        <dbReference type="EMBL" id="KRO27939.1"/>
    </source>
</evidence>
<reference evidence="2 3" key="1">
    <citation type="journal article" date="2015" name="Genome Announc.">
        <title>Expanding the biotechnology potential of lactobacilli through comparative genomics of 213 strains and associated genera.</title>
        <authorList>
            <person name="Sun Z."/>
            <person name="Harris H.M."/>
            <person name="McCann A."/>
            <person name="Guo C."/>
            <person name="Argimon S."/>
            <person name="Zhang W."/>
            <person name="Yang X."/>
            <person name="Jeffery I.B."/>
            <person name="Cooney J.C."/>
            <person name="Kagawa T.F."/>
            <person name="Liu W."/>
            <person name="Song Y."/>
            <person name="Salvetti E."/>
            <person name="Wrobel A."/>
            <person name="Rasinkangas P."/>
            <person name="Parkhill J."/>
            <person name="Rea M.C."/>
            <person name="O'Sullivan O."/>
            <person name="Ritari J."/>
            <person name="Douillard F.P."/>
            <person name="Paul Ross R."/>
            <person name="Yang R."/>
            <person name="Briner A.E."/>
            <person name="Felis G.E."/>
            <person name="de Vos W.M."/>
            <person name="Barrangou R."/>
            <person name="Klaenhammer T.R."/>
            <person name="Caufield P.W."/>
            <person name="Cui Y."/>
            <person name="Zhang H."/>
            <person name="O'Toole P.W."/>
        </authorList>
    </citation>
    <scope>NUCLEOTIDE SEQUENCE [LARGE SCALE GENOMIC DNA]</scope>
    <source>
        <strain evidence="2 3">DSM 21115</strain>
    </source>
</reference>
<feature type="transmembrane region" description="Helical" evidence="1">
    <location>
        <begin position="17"/>
        <end position="35"/>
    </location>
</feature>
<accession>A0A0R2NW20</accession>